<evidence type="ECO:0000256" key="1">
    <source>
        <dbReference type="ARBA" id="ARBA00022691"/>
    </source>
</evidence>
<name>A0A6J4RHN9_9ACTN</name>
<keyword evidence="1" id="KW-0949">S-adenosyl-L-methionine</keyword>
<proteinExistence type="predicted"/>
<dbReference type="InterPro" id="IPR058240">
    <property type="entry name" value="rSAM_sf"/>
</dbReference>
<evidence type="ECO:0000256" key="3">
    <source>
        <dbReference type="ARBA" id="ARBA00023004"/>
    </source>
</evidence>
<dbReference type="GO" id="GO:0051536">
    <property type="term" value="F:iron-sulfur cluster binding"/>
    <property type="evidence" value="ECO:0007669"/>
    <property type="project" value="UniProtKB-KW"/>
</dbReference>
<dbReference type="Gene3D" id="3.20.20.70">
    <property type="entry name" value="Aldolase class I"/>
    <property type="match status" value="1"/>
</dbReference>
<dbReference type="SFLD" id="SFLDS00029">
    <property type="entry name" value="Radical_SAM"/>
    <property type="match status" value="1"/>
</dbReference>
<keyword evidence="4" id="KW-0411">Iron-sulfur</keyword>
<sequence>MTPPPGAPALGSRLWLYTNFDCNLACDYCCTESSPRAPARRLPPEVARRACEEFAGLGGREILLTGGEPFLAPDLAEVVGAATRWLPVTILTNAMLLSRGSRRRTLDGLDPGRVTMQVSLDSGTPELHDRHRGRGSFDRARAGIELLRSLEFRVRVAATVDAADVAEEDSLNALLDSDGIPPEDRLIRRVARTGFADWGLELTLDALWPEPALTADGAWWHPVGIADPRMQVASAPLPLVTVLAVVRATLNDPARDRAAALDAFRCT</sequence>
<evidence type="ECO:0000256" key="2">
    <source>
        <dbReference type="ARBA" id="ARBA00022723"/>
    </source>
</evidence>
<dbReference type="EMBL" id="CADCVJ010000073">
    <property type="protein sequence ID" value="CAA9469139.1"/>
    <property type="molecule type" value="Genomic_DNA"/>
</dbReference>
<keyword evidence="3" id="KW-0408">Iron</keyword>
<evidence type="ECO:0000256" key="4">
    <source>
        <dbReference type="ARBA" id="ARBA00023014"/>
    </source>
</evidence>
<dbReference type="GO" id="GO:0046872">
    <property type="term" value="F:metal ion binding"/>
    <property type="evidence" value="ECO:0007669"/>
    <property type="project" value="UniProtKB-KW"/>
</dbReference>
<feature type="domain" description="Radical SAM core" evidence="5">
    <location>
        <begin position="7"/>
        <end position="210"/>
    </location>
</feature>
<dbReference type="PANTHER" id="PTHR11228">
    <property type="entry name" value="RADICAL SAM DOMAIN PROTEIN"/>
    <property type="match status" value="1"/>
</dbReference>
<accession>A0A6J4RHN9</accession>
<dbReference type="SUPFAM" id="SSF102114">
    <property type="entry name" value="Radical SAM enzymes"/>
    <property type="match status" value="1"/>
</dbReference>
<dbReference type="PANTHER" id="PTHR11228:SF22">
    <property type="entry name" value="PEPTIDE BIOSYNTHESIS PROTEIN YYDG-RELATED"/>
    <property type="match status" value="1"/>
</dbReference>
<evidence type="ECO:0000259" key="5">
    <source>
        <dbReference type="PROSITE" id="PS51918"/>
    </source>
</evidence>
<dbReference type="GO" id="GO:0003824">
    <property type="term" value="F:catalytic activity"/>
    <property type="evidence" value="ECO:0007669"/>
    <property type="project" value="InterPro"/>
</dbReference>
<keyword evidence="2" id="KW-0479">Metal-binding</keyword>
<dbReference type="Pfam" id="PF04055">
    <property type="entry name" value="Radical_SAM"/>
    <property type="match status" value="1"/>
</dbReference>
<dbReference type="PROSITE" id="PS51918">
    <property type="entry name" value="RADICAL_SAM"/>
    <property type="match status" value="1"/>
</dbReference>
<dbReference type="InterPro" id="IPR007197">
    <property type="entry name" value="rSAM"/>
</dbReference>
<organism evidence="6">
    <name type="scientific">uncultured Solirubrobacteraceae bacterium</name>
    <dbReference type="NCBI Taxonomy" id="1162706"/>
    <lineage>
        <taxon>Bacteria</taxon>
        <taxon>Bacillati</taxon>
        <taxon>Actinomycetota</taxon>
        <taxon>Thermoleophilia</taxon>
        <taxon>Solirubrobacterales</taxon>
        <taxon>Solirubrobacteraceae</taxon>
        <taxon>environmental samples</taxon>
    </lineage>
</organism>
<gene>
    <name evidence="6" type="ORF">AVDCRST_MAG38-1131</name>
</gene>
<protein>
    <submittedName>
        <fullName evidence="6">Fe-S oxidoreductases of moaA/nifB/pqqE family</fullName>
    </submittedName>
</protein>
<dbReference type="AlphaFoldDB" id="A0A6J4RHN9"/>
<dbReference type="InterPro" id="IPR013785">
    <property type="entry name" value="Aldolase_TIM"/>
</dbReference>
<dbReference type="InterPro" id="IPR050377">
    <property type="entry name" value="Radical_SAM_PqqE_MftC-like"/>
</dbReference>
<reference evidence="6" key="1">
    <citation type="submission" date="2020-02" db="EMBL/GenBank/DDBJ databases">
        <authorList>
            <person name="Meier V. D."/>
        </authorList>
    </citation>
    <scope>NUCLEOTIDE SEQUENCE</scope>
    <source>
        <strain evidence="6">AVDCRST_MAG38</strain>
    </source>
</reference>
<dbReference type="SFLD" id="SFLDG01067">
    <property type="entry name" value="SPASM/twitch_domain_containing"/>
    <property type="match status" value="1"/>
</dbReference>
<dbReference type="CDD" id="cd01335">
    <property type="entry name" value="Radical_SAM"/>
    <property type="match status" value="1"/>
</dbReference>
<evidence type="ECO:0000313" key="6">
    <source>
        <dbReference type="EMBL" id="CAA9469139.1"/>
    </source>
</evidence>